<evidence type="ECO:0000256" key="4">
    <source>
        <dbReference type="ARBA" id="ARBA00022741"/>
    </source>
</evidence>
<organism evidence="12">
    <name type="scientific">uncultured Helicobacter sp</name>
    <dbReference type="NCBI Taxonomy" id="175537"/>
    <lineage>
        <taxon>Bacteria</taxon>
        <taxon>Pseudomonadati</taxon>
        <taxon>Campylobacterota</taxon>
        <taxon>Epsilonproteobacteria</taxon>
        <taxon>Campylobacterales</taxon>
        <taxon>Helicobacteraceae</taxon>
        <taxon>Helicobacter</taxon>
        <taxon>environmental samples</taxon>
    </lineage>
</organism>
<dbReference type="InterPro" id="IPR020922">
    <property type="entry name" value="dITP/XTP_pyrophosphatase"/>
</dbReference>
<dbReference type="CDD" id="cd00515">
    <property type="entry name" value="HAM1"/>
    <property type="match status" value="1"/>
</dbReference>
<accession>A0A650EMN7</accession>
<evidence type="ECO:0000256" key="3">
    <source>
        <dbReference type="ARBA" id="ARBA00022723"/>
    </source>
</evidence>
<dbReference type="Pfam" id="PF01725">
    <property type="entry name" value="Ham1p_like"/>
    <property type="match status" value="1"/>
</dbReference>
<evidence type="ECO:0000256" key="1">
    <source>
        <dbReference type="ARBA" id="ARBA00008023"/>
    </source>
</evidence>
<evidence type="ECO:0000256" key="2">
    <source>
        <dbReference type="ARBA" id="ARBA00011738"/>
    </source>
</evidence>
<feature type="binding site" evidence="10">
    <location>
        <position position="38"/>
    </location>
    <ligand>
        <name>Mg(2+)</name>
        <dbReference type="ChEBI" id="CHEBI:18420"/>
    </ligand>
</feature>
<reference evidence="12" key="1">
    <citation type="journal article" date="2020" name="J. ISSAAS">
        <title>Lactobacilli and other gastrointestinal microbiota of Peromyscus leucopus, reservoir host for agents of Lyme disease and other zoonoses in North America.</title>
        <authorList>
            <person name="Milovic A."/>
            <person name="Bassam K."/>
            <person name="Shao H."/>
            <person name="Chatzistamou I."/>
            <person name="Tufts D.M."/>
            <person name="Diuk-Wasser M."/>
            <person name="Barbour A.G."/>
        </authorList>
    </citation>
    <scope>NUCLEOTIDE SEQUENCE</scope>
    <source>
        <strain evidence="12">LL4</strain>
    </source>
</reference>
<comment type="catalytic activity">
    <reaction evidence="8 10">
        <text>dITP + H2O = dIMP + diphosphate + H(+)</text>
        <dbReference type="Rhea" id="RHEA:28342"/>
        <dbReference type="ChEBI" id="CHEBI:15377"/>
        <dbReference type="ChEBI" id="CHEBI:15378"/>
        <dbReference type="ChEBI" id="CHEBI:33019"/>
        <dbReference type="ChEBI" id="CHEBI:61194"/>
        <dbReference type="ChEBI" id="CHEBI:61382"/>
        <dbReference type="EC" id="3.6.1.66"/>
    </reaction>
</comment>
<evidence type="ECO:0000256" key="11">
    <source>
        <dbReference type="RuleBase" id="RU003781"/>
    </source>
</evidence>
<evidence type="ECO:0000256" key="7">
    <source>
        <dbReference type="ARBA" id="ARBA00023080"/>
    </source>
</evidence>
<dbReference type="InterPro" id="IPR002637">
    <property type="entry name" value="RdgB/HAM1"/>
</dbReference>
<comment type="catalytic activity">
    <reaction evidence="9 10">
        <text>XTP + H2O = XMP + diphosphate + H(+)</text>
        <dbReference type="Rhea" id="RHEA:28610"/>
        <dbReference type="ChEBI" id="CHEBI:15377"/>
        <dbReference type="ChEBI" id="CHEBI:15378"/>
        <dbReference type="ChEBI" id="CHEBI:33019"/>
        <dbReference type="ChEBI" id="CHEBI:57464"/>
        <dbReference type="ChEBI" id="CHEBI:61314"/>
        <dbReference type="EC" id="3.6.1.66"/>
    </reaction>
</comment>
<feature type="binding site" evidence="10">
    <location>
        <position position="195"/>
    </location>
    <ligand>
        <name>substrate</name>
    </ligand>
</feature>
<comment type="catalytic activity">
    <reaction evidence="10">
        <text>ITP + H2O = IMP + diphosphate + H(+)</text>
        <dbReference type="Rhea" id="RHEA:29399"/>
        <dbReference type="ChEBI" id="CHEBI:15377"/>
        <dbReference type="ChEBI" id="CHEBI:15378"/>
        <dbReference type="ChEBI" id="CHEBI:33019"/>
        <dbReference type="ChEBI" id="CHEBI:58053"/>
        <dbReference type="ChEBI" id="CHEBI:61402"/>
        <dbReference type="EC" id="3.6.1.66"/>
    </reaction>
</comment>
<dbReference type="Gene3D" id="3.90.950.10">
    <property type="match status" value="1"/>
</dbReference>
<dbReference type="GO" id="GO:0017111">
    <property type="term" value="F:ribonucleoside triphosphate phosphatase activity"/>
    <property type="evidence" value="ECO:0007669"/>
    <property type="project" value="InterPro"/>
</dbReference>
<proteinExistence type="inferred from homology"/>
<keyword evidence="6 10" id="KW-0460">Magnesium</keyword>
<dbReference type="InterPro" id="IPR029001">
    <property type="entry name" value="ITPase-like_fam"/>
</dbReference>
<evidence type="ECO:0000256" key="10">
    <source>
        <dbReference type="HAMAP-Rule" id="MF_01405"/>
    </source>
</evidence>
<comment type="cofactor">
    <cofactor evidence="10">
        <name>Mg(2+)</name>
        <dbReference type="ChEBI" id="CHEBI:18420"/>
    </cofactor>
    <text evidence="10">Binds 1 Mg(2+) ion per subunit.</text>
</comment>
<protein>
    <recommendedName>
        <fullName evidence="10">dITP/XTP pyrophosphatase</fullName>
        <ecNumber evidence="10">3.6.1.66</ecNumber>
    </recommendedName>
    <alternativeName>
        <fullName evidence="10">Non-canonical purine NTP pyrophosphatase</fullName>
    </alternativeName>
    <alternativeName>
        <fullName evidence="10">Non-standard purine NTP pyrophosphatase</fullName>
    </alternativeName>
    <alternativeName>
        <fullName evidence="10">Nucleoside-triphosphate diphosphatase</fullName>
    </alternativeName>
    <alternativeName>
        <fullName evidence="10">Nucleoside-triphosphate pyrophosphatase</fullName>
        <shortName evidence="10">NTPase</shortName>
    </alternativeName>
</protein>
<dbReference type="HAMAP" id="MF_01405">
    <property type="entry name" value="Non_canon_purine_NTPase"/>
    <property type="match status" value="1"/>
</dbReference>
<dbReference type="GO" id="GO:0005829">
    <property type="term" value="C:cytosol"/>
    <property type="evidence" value="ECO:0007669"/>
    <property type="project" value="TreeGrafter"/>
</dbReference>
<feature type="binding site" evidence="10">
    <location>
        <begin position="7"/>
        <end position="12"/>
    </location>
    <ligand>
        <name>substrate</name>
    </ligand>
</feature>
<name>A0A650EMN7_9HELI</name>
<feature type="binding site" evidence="10">
    <location>
        <position position="74"/>
    </location>
    <ligand>
        <name>Mg(2+)</name>
        <dbReference type="ChEBI" id="CHEBI:18420"/>
    </ligand>
</feature>
<dbReference type="GO" id="GO:0046872">
    <property type="term" value="F:metal ion binding"/>
    <property type="evidence" value="ECO:0007669"/>
    <property type="project" value="UniProtKB-KW"/>
</dbReference>
<evidence type="ECO:0000313" key="12">
    <source>
        <dbReference type="EMBL" id="QGT50418.1"/>
    </source>
</evidence>
<evidence type="ECO:0000256" key="8">
    <source>
        <dbReference type="ARBA" id="ARBA00051875"/>
    </source>
</evidence>
<evidence type="ECO:0000256" key="6">
    <source>
        <dbReference type="ARBA" id="ARBA00022842"/>
    </source>
</evidence>
<dbReference type="NCBIfam" id="TIGR00042">
    <property type="entry name" value="RdgB/HAM1 family non-canonical purine NTP pyrophosphatase"/>
    <property type="match status" value="1"/>
</dbReference>
<evidence type="ECO:0000256" key="5">
    <source>
        <dbReference type="ARBA" id="ARBA00022801"/>
    </source>
</evidence>
<dbReference type="PANTHER" id="PTHR11067:SF9">
    <property type="entry name" value="INOSINE TRIPHOSPHATE PYROPHOSPHATASE"/>
    <property type="match status" value="1"/>
</dbReference>
<gene>
    <name evidence="12" type="ORF">Helico5904_0900</name>
</gene>
<comment type="subunit">
    <text evidence="2 10">Homodimer.</text>
</comment>
<feature type="binding site" evidence="10">
    <location>
        <position position="75"/>
    </location>
    <ligand>
        <name>substrate</name>
    </ligand>
</feature>
<dbReference type="EMBL" id="MN577569">
    <property type="protein sequence ID" value="QGT50418.1"/>
    <property type="molecule type" value="Genomic_DNA"/>
</dbReference>
<dbReference type="EC" id="3.6.1.66" evidence="10"/>
<dbReference type="GO" id="GO:0009117">
    <property type="term" value="P:nucleotide metabolic process"/>
    <property type="evidence" value="ECO:0007669"/>
    <property type="project" value="UniProtKB-KW"/>
</dbReference>
<dbReference type="PANTHER" id="PTHR11067">
    <property type="entry name" value="INOSINE TRIPHOSPHATE PYROPHOSPHATASE/HAM1 PROTEIN"/>
    <property type="match status" value="1"/>
</dbReference>
<dbReference type="GO" id="GO:0000166">
    <property type="term" value="F:nucleotide binding"/>
    <property type="evidence" value="ECO:0007669"/>
    <property type="project" value="UniProtKB-KW"/>
</dbReference>
<evidence type="ECO:0000256" key="9">
    <source>
        <dbReference type="ARBA" id="ARBA00052017"/>
    </source>
</evidence>
<keyword evidence="3 10" id="KW-0479">Metal-binding</keyword>
<feature type="binding site" evidence="10">
    <location>
        <begin position="169"/>
        <end position="172"/>
    </location>
    <ligand>
        <name>substrate</name>
    </ligand>
</feature>
<keyword evidence="4 10" id="KW-0547">Nucleotide-binding</keyword>
<dbReference type="AlphaFoldDB" id="A0A650EMN7"/>
<dbReference type="GO" id="GO:0035870">
    <property type="term" value="F:dITP diphosphatase activity"/>
    <property type="evidence" value="ECO:0007669"/>
    <property type="project" value="UniProtKB-UniRule"/>
</dbReference>
<keyword evidence="5 10" id="KW-0378">Hydrolase</keyword>
<feature type="binding site" evidence="10">
    <location>
        <begin position="200"/>
        <end position="201"/>
    </location>
    <ligand>
        <name>substrate</name>
    </ligand>
</feature>
<comment type="function">
    <text evidence="10">Pyrophosphatase that catalyzes the hydrolysis of nucleoside triphosphates to their monophosphate derivatives, with a high preference for the non-canonical purine nucleotides XTP (xanthosine triphosphate), dITP (deoxyinosine triphosphate) and ITP. Seems to function as a house-cleaning enzyme that removes non-canonical purine nucleotides from the nucleotide pool, thus preventing their incorporation into DNA/RNA and avoiding chromosomal lesions.</text>
</comment>
<dbReference type="FunFam" id="3.90.950.10:FF:000001">
    <property type="entry name" value="dITP/XTP pyrophosphatase"/>
    <property type="match status" value="1"/>
</dbReference>
<dbReference type="GO" id="GO:0036222">
    <property type="term" value="F:XTP diphosphatase activity"/>
    <property type="evidence" value="ECO:0007669"/>
    <property type="project" value="UniProtKB-UniRule"/>
</dbReference>
<comment type="similarity">
    <text evidence="1 10 11">Belongs to the HAM1 NTPase family.</text>
</comment>
<feature type="active site" description="Proton acceptor" evidence="10">
    <location>
        <position position="74"/>
    </location>
</feature>
<dbReference type="GO" id="GO:0036220">
    <property type="term" value="F:ITP diphosphatase activity"/>
    <property type="evidence" value="ECO:0007669"/>
    <property type="project" value="UniProtKB-UniRule"/>
</dbReference>
<keyword evidence="7 10" id="KW-0546">Nucleotide metabolism</keyword>
<dbReference type="SUPFAM" id="SSF52972">
    <property type="entry name" value="ITPase-like"/>
    <property type="match status" value="1"/>
</dbReference>
<sequence>MNIILATANAHKMREIEAILDSFTLYRFSDFISPFEIEENGTSFAQNALIKAQAINDALQKAVCPKPYLVLAEDSGICVEALNGEPGIYSARYAHYKQFHQNLAVKSMKNSTDKENLQCVITMLQDKKLESSKAYFVANVALVGEGVSQHFEGILEGYVITTPKGVQGFGYDPIFIPIQDNPQSLTLAEFSPQKKNLISHRRKALEKCQEYLQGLYSL</sequence>
<dbReference type="GO" id="GO:0009146">
    <property type="term" value="P:purine nucleoside triphosphate catabolic process"/>
    <property type="evidence" value="ECO:0007669"/>
    <property type="project" value="UniProtKB-UniRule"/>
</dbReference>